<proteinExistence type="predicted"/>
<dbReference type="Proteomes" id="UP000741013">
    <property type="component" value="Unassembled WGS sequence"/>
</dbReference>
<comment type="caution">
    <text evidence="1">The sequence shown here is derived from an EMBL/GenBank/DDBJ whole genome shotgun (WGS) entry which is preliminary data.</text>
</comment>
<dbReference type="EMBL" id="JAGGMS010000001">
    <property type="protein sequence ID" value="MBP2181104.1"/>
    <property type="molecule type" value="Genomic_DNA"/>
</dbReference>
<dbReference type="RefSeq" id="WP_245369317.1">
    <property type="nucleotide sequence ID" value="NZ_JAGGMS010000001.1"/>
</dbReference>
<accession>A0ABS4PQG0</accession>
<gene>
    <name evidence="1" type="ORF">JOM49_002630</name>
</gene>
<protein>
    <submittedName>
        <fullName evidence="1">Uncharacterized protein</fullName>
    </submittedName>
</protein>
<organism evidence="1 2">
    <name type="scientific">Amycolatopsis magusensis</name>
    <dbReference type="NCBI Taxonomy" id="882444"/>
    <lineage>
        <taxon>Bacteria</taxon>
        <taxon>Bacillati</taxon>
        <taxon>Actinomycetota</taxon>
        <taxon>Actinomycetes</taxon>
        <taxon>Pseudonocardiales</taxon>
        <taxon>Pseudonocardiaceae</taxon>
        <taxon>Amycolatopsis</taxon>
    </lineage>
</organism>
<sequence>MSSSTAPEDATGVEAPEDDDGIRDFRLRWTLTGSSGGSVEFELAGLVSLYNDNHSYLIDGRLRILGGHAYYREIGNPRMFVRRDGCEASGRRWGWDIVSQKRTCEKLCTMETYFQRIGYWAPADRSILLAIGAEQGWSKRTRFSPPVEVRMC</sequence>
<evidence type="ECO:0000313" key="1">
    <source>
        <dbReference type="EMBL" id="MBP2181104.1"/>
    </source>
</evidence>
<name>A0ABS4PQG0_9PSEU</name>
<keyword evidence="2" id="KW-1185">Reference proteome</keyword>
<evidence type="ECO:0000313" key="2">
    <source>
        <dbReference type="Proteomes" id="UP000741013"/>
    </source>
</evidence>
<reference evidence="1 2" key="1">
    <citation type="submission" date="2021-03" db="EMBL/GenBank/DDBJ databases">
        <title>Sequencing the genomes of 1000 actinobacteria strains.</title>
        <authorList>
            <person name="Klenk H.-P."/>
        </authorList>
    </citation>
    <scope>NUCLEOTIDE SEQUENCE [LARGE SCALE GENOMIC DNA]</scope>
    <source>
        <strain evidence="1 2">DSM 45510</strain>
    </source>
</reference>